<comment type="caution">
    <text evidence="1">The sequence shown here is derived from an EMBL/GenBank/DDBJ whole genome shotgun (WGS) entry which is preliminary data.</text>
</comment>
<sequence length="40" mass="4434">MAHAHTVSTFSISLDVWGRSRALPITCRPSWSCGTCRERG</sequence>
<proteinExistence type="predicted"/>
<protein>
    <submittedName>
        <fullName evidence="1">Cytochrome b6-f complex subunit PetN</fullName>
    </submittedName>
</protein>
<gene>
    <name evidence="1" type="ORF">ACFOPQ_00560</name>
</gene>
<keyword evidence="2" id="KW-1185">Reference proteome</keyword>
<evidence type="ECO:0000313" key="1">
    <source>
        <dbReference type="EMBL" id="MFC3859263.1"/>
    </source>
</evidence>
<dbReference type="RefSeq" id="WP_380075428.1">
    <property type="nucleotide sequence ID" value="NZ_JBHRZF010000006.1"/>
</dbReference>
<dbReference type="Proteomes" id="UP001595748">
    <property type="component" value="Unassembled WGS sequence"/>
</dbReference>
<reference evidence="2" key="1">
    <citation type="journal article" date="2019" name="Int. J. Syst. Evol. Microbiol.">
        <title>The Global Catalogue of Microorganisms (GCM) 10K type strain sequencing project: providing services to taxonomists for standard genome sequencing and annotation.</title>
        <authorList>
            <consortium name="The Broad Institute Genomics Platform"/>
            <consortium name="The Broad Institute Genome Sequencing Center for Infectious Disease"/>
            <person name="Wu L."/>
            <person name="Ma J."/>
        </authorList>
    </citation>
    <scope>NUCLEOTIDE SEQUENCE [LARGE SCALE GENOMIC DNA]</scope>
    <source>
        <strain evidence="2">CCTCC AB 2013263</strain>
    </source>
</reference>
<dbReference type="Pfam" id="PF03742">
    <property type="entry name" value="PetN"/>
    <property type="match status" value="1"/>
</dbReference>
<name>A0ABV8A0P5_9DEIO</name>
<organism evidence="1 2">
    <name type="scientific">Deinococcus antarcticus</name>
    <dbReference type="NCBI Taxonomy" id="1298767"/>
    <lineage>
        <taxon>Bacteria</taxon>
        <taxon>Thermotogati</taxon>
        <taxon>Deinococcota</taxon>
        <taxon>Deinococci</taxon>
        <taxon>Deinococcales</taxon>
        <taxon>Deinococcaceae</taxon>
        <taxon>Deinococcus</taxon>
    </lineage>
</organism>
<dbReference type="InterPro" id="IPR005497">
    <property type="entry name" value="Cytochrome_b6-f_cplx_su8"/>
</dbReference>
<dbReference type="EMBL" id="JBHRZF010000006">
    <property type="protein sequence ID" value="MFC3859263.1"/>
    <property type="molecule type" value="Genomic_DNA"/>
</dbReference>
<accession>A0ABV8A0P5</accession>
<evidence type="ECO:0000313" key="2">
    <source>
        <dbReference type="Proteomes" id="UP001595748"/>
    </source>
</evidence>